<sequence>MRLCGIAVTNTPALSRASRVRGPSVTPGAQPLPSRRRASFTGHNACLITSALPAPLTAAPAVAVARGEVPP</sequence>
<evidence type="ECO:0000313" key="2">
    <source>
        <dbReference type="EMBL" id="BFO21660.1"/>
    </source>
</evidence>
<protein>
    <submittedName>
        <fullName evidence="2">Uncharacterized protein</fullName>
    </submittedName>
</protein>
<organism evidence="2">
    <name type="scientific">Streptomyces haneummycinicus</name>
    <dbReference type="NCBI Taxonomy" id="3074435"/>
    <lineage>
        <taxon>Bacteria</taxon>
        <taxon>Bacillati</taxon>
        <taxon>Actinomycetota</taxon>
        <taxon>Actinomycetes</taxon>
        <taxon>Kitasatosporales</taxon>
        <taxon>Streptomycetaceae</taxon>
        <taxon>Streptomyces</taxon>
    </lineage>
</organism>
<reference evidence="2" key="1">
    <citation type="submission" date="2024-06" db="EMBL/GenBank/DDBJ databases">
        <authorList>
            <consortium name="consrtm"/>
            <person name="Uemura M."/>
            <person name="Terahara T."/>
        </authorList>
    </citation>
    <scope>NUCLEOTIDE SEQUENCE</scope>
    <source>
        <strain evidence="2">KM77-8</strain>
    </source>
</reference>
<dbReference type="EMBL" id="AP035768">
    <property type="protein sequence ID" value="BFO21660.1"/>
    <property type="molecule type" value="Genomic_DNA"/>
</dbReference>
<accession>A0AAT9HWK4</accession>
<gene>
    <name evidence="2" type="ORF">SHKM778_80480</name>
</gene>
<name>A0AAT9HWK4_9ACTN</name>
<reference evidence="2" key="2">
    <citation type="submission" date="2024-07" db="EMBL/GenBank/DDBJ databases">
        <title>Streptomyces haneummycinica sp. nov., a new antibiotic-producing actinobacterium isolated from marine sediment.</title>
        <authorList>
            <person name="Uemura M."/>
            <person name="Hamada M."/>
            <person name="Hirano S."/>
            <person name="Kobayashi K."/>
            <person name="Ohshiro T."/>
            <person name="Kobayashi T."/>
            <person name="Terahara T."/>
        </authorList>
    </citation>
    <scope>NUCLEOTIDE SEQUENCE</scope>
    <source>
        <strain evidence="2">KM77-8</strain>
    </source>
</reference>
<evidence type="ECO:0000256" key="1">
    <source>
        <dbReference type="SAM" id="MobiDB-lite"/>
    </source>
</evidence>
<feature type="region of interest" description="Disordered" evidence="1">
    <location>
        <begin position="15"/>
        <end position="37"/>
    </location>
</feature>
<proteinExistence type="predicted"/>
<dbReference type="AlphaFoldDB" id="A0AAT9HWK4"/>